<keyword evidence="7 9" id="KW-1133">Transmembrane helix</keyword>
<organism evidence="10 11">
    <name type="scientific">Chlorella ohadii</name>
    <dbReference type="NCBI Taxonomy" id="2649997"/>
    <lineage>
        <taxon>Eukaryota</taxon>
        <taxon>Viridiplantae</taxon>
        <taxon>Chlorophyta</taxon>
        <taxon>core chlorophytes</taxon>
        <taxon>Trebouxiophyceae</taxon>
        <taxon>Chlorellales</taxon>
        <taxon>Chlorellaceae</taxon>
        <taxon>Chlorella clade</taxon>
        <taxon>Chlorella</taxon>
    </lineage>
</organism>
<feature type="transmembrane region" description="Helical" evidence="9">
    <location>
        <begin position="219"/>
        <end position="237"/>
    </location>
</feature>
<keyword evidence="2" id="KW-0813">Transport</keyword>
<feature type="transmembrane region" description="Helical" evidence="9">
    <location>
        <begin position="151"/>
        <end position="169"/>
    </location>
</feature>
<evidence type="ECO:0000313" key="10">
    <source>
        <dbReference type="EMBL" id="KAI7844273.1"/>
    </source>
</evidence>
<dbReference type="EMBL" id="JADXDR010000032">
    <property type="protein sequence ID" value="KAI7844273.1"/>
    <property type="molecule type" value="Genomic_DNA"/>
</dbReference>
<gene>
    <name evidence="10" type="ORF">COHA_002071</name>
</gene>
<evidence type="ECO:0008006" key="12">
    <source>
        <dbReference type="Google" id="ProtNLM"/>
    </source>
</evidence>
<evidence type="ECO:0000256" key="2">
    <source>
        <dbReference type="ARBA" id="ARBA00022448"/>
    </source>
</evidence>
<dbReference type="PANTHER" id="PTHR32195:SF26">
    <property type="entry name" value="TRYPTOPHAN OR TYROSINE TRANSPORTER PROTEIN"/>
    <property type="match status" value="1"/>
</dbReference>
<keyword evidence="5 9" id="KW-0812">Transmembrane</keyword>
<keyword evidence="6" id="KW-0029">Amino-acid transport</keyword>
<feature type="transmembrane region" description="Helical" evidence="9">
    <location>
        <begin position="181"/>
        <end position="199"/>
    </location>
</feature>
<feature type="transmembrane region" description="Helical" evidence="9">
    <location>
        <begin position="117"/>
        <end position="139"/>
    </location>
</feature>
<dbReference type="InterPro" id="IPR013059">
    <property type="entry name" value="Trp_tyr_transpt"/>
</dbReference>
<proteinExistence type="predicted"/>
<dbReference type="PRINTS" id="PR00166">
    <property type="entry name" value="AROAAPRMEASE"/>
</dbReference>
<keyword evidence="8 9" id="KW-0472">Membrane</keyword>
<feature type="transmembrane region" description="Helical" evidence="9">
    <location>
        <begin position="343"/>
        <end position="363"/>
    </location>
</feature>
<accession>A0AAD5DXM5</accession>
<dbReference type="PANTHER" id="PTHR32195">
    <property type="entry name" value="OS07G0662800 PROTEIN"/>
    <property type="match status" value="1"/>
</dbReference>
<comment type="caution">
    <text evidence="10">The sequence shown here is derived from an EMBL/GenBank/DDBJ whole genome shotgun (WGS) entry which is preliminary data.</text>
</comment>
<dbReference type="InterPro" id="IPR018227">
    <property type="entry name" value="Amino_acid_transport_2"/>
</dbReference>
<dbReference type="GO" id="GO:0015173">
    <property type="term" value="F:aromatic amino acid transmembrane transporter activity"/>
    <property type="evidence" value="ECO:0007669"/>
    <property type="project" value="InterPro"/>
</dbReference>
<keyword evidence="3" id="KW-1003">Cell membrane</keyword>
<feature type="transmembrane region" description="Helical" evidence="9">
    <location>
        <begin position="66"/>
        <end position="96"/>
    </location>
</feature>
<sequence length="434" mass="44270">MEAPEQPAQATTLPPSARPSRLFSNLNPSSLKHEPGSVLGAAALVAGTAVGAGILAIPAITAESGFAASSVALVGGWAFSVATGLLIAEVNINLLCEVGAGRGVSISSMAQRTLGDAGSSIVSLCYAGLHYALLVAYIAKAGEIVQQLTGVPEWAADAAFAALFGGLCFSARAKTLDTVNSVLVAAVVATFLGLVGVAVTDLRPEQLATANWGAVPDTLPVIMLSFVFHNIVGTIATSLEGDVQKIRQAIILGSGVPLLMFLAWDAAVLGSSGEELLLQAGTAAGADPLAALRATGGALVAPLIDAFSFLAVATSFIGFILGLNDFWSDRLQLPTGARQPLPYLLTLGPPLLLALSLGPAVFLDALDFAGTYGVLVLFGLIPVAMVWSERYARPPTTLSRTEIVPGGQLVLLAVGGSAAAIIGRELLLSITQRL</sequence>
<feature type="transmembrane region" description="Helical" evidence="9">
    <location>
        <begin position="369"/>
        <end position="388"/>
    </location>
</feature>
<dbReference type="Proteomes" id="UP001205105">
    <property type="component" value="Unassembled WGS sequence"/>
</dbReference>
<evidence type="ECO:0000256" key="5">
    <source>
        <dbReference type="ARBA" id="ARBA00022692"/>
    </source>
</evidence>
<feature type="transmembrane region" description="Helical" evidence="9">
    <location>
        <begin position="249"/>
        <end position="269"/>
    </location>
</feature>
<feature type="transmembrane region" description="Helical" evidence="9">
    <location>
        <begin position="299"/>
        <end position="323"/>
    </location>
</feature>
<evidence type="ECO:0000256" key="8">
    <source>
        <dbReference type="ARBA" id="ARBA00023136"/>
    </source>
</evidence>
<keyword evidence="4" id="KW-0997">Cell inner membrane</keyword>
<feature type="transmembrane region" description="Helical" evidence="9">
    <location>
        <begin position="38"/>
        <end position="60"/>
    </location>
</feature>
<dbReference type="Gene3D" id="1.20.1740.10">
    <property type="entry name" value="Amino acid/polyamine transporter I"/>
    <property type="match status" value="1"/>
</dbReference>
<evidence type="ECO:0000256" key="1">
    <source>
        <dbReference type="ARBA" id="ARBA00004429"/>
    </source>
</evidence>
<evidence type="ECO:0000256" key="6">
    <source>
        <dbReference type="ARBA" id="ARBA00022970"/>
    </source>
</evidence>
<evidence type="ECO:0000256" key="4">
    <source>
        <dbReference type="ARBA" id="ARBA00022519"/>
    </source>
</evidence>
<evidence type="ECO:0000256" key="9">
    <source>
        <dbReference type="SAM" id="Phobius"/>
    </source>
</evidence>
<comment type="subcellular location">
    <subcellularLocation>
        <location evidence="1">Cell inner membrane</location>
        <topology evidence="1">Multi-pass membrane protein</topology>
    </subcellularLocation>
</comment>
<protein>
    <recommendedName>
        <fullName evidence="12">Tyrosine-specific transport protein</fullName>
    </recommendedName>
</protein>
<keyword evidence="11" id="KW-1185">Reference proteome</keyword>
<evidence type="ECO:0000313" key="11">
    <source>
        <dbReference type="Proteomes" id="UP001205105"/>
    </source>
</evidence>
<dbReference type="GO" id="GO:0003333">
    <property type="term" value="P:amino acid transmembrane transport"/>
    <property type="evidence" value="ECO:0007669"/>
    <property type="project" value="InterPro"/>
</dbReference>
<reference evidence="10" key="1">
    <citation type="submission" date="2020-11" db="EMBL/GenBank/DDBJ databases">
        <title>Chlorella ohadii genome sequencing and assembly.</title>
        <authorList>
            <person name="Murik O."/>
            <person name="Treves H."/>
            <person name="Kedem I."/>
            <person name="Shotland Y."/>
            <person name="Kaplan A."/>
        </authorList>
    </citation>
    <scope>NUCLEOTIDE SEQUENCE</scope>
    <source>
        <strain evidence="10">1</strain>
    </source>
</reference>
<evidence type="ECO:0000256" key="3">
    <source>
        <dbReference type="ARBA" id="ARBA00022475"/>
    </source>
</evidence>
<evidence type="ECO:0000256" key="7">
    <source>
        <dbReference type="ARBA" id="ARBA00022989"/>
    </source>
</evidence>
<name>A0AAD5DXM5_9CHLO</name>
<dbReference type="Pfam" id="PF03222">
    <property type="entry name" value="Trp_Tyr_perm"/>
    <property type="match status" value="1"/>
</dbReference>
<dbReference type="AlphaFoldDB" id="A0AAD5DXM5"/>
<dbReference type="GO" id="GO:0005886">
    <property type="term" value="C:plasma membrane"/>
    <property type="evidence" value="ECO:0007669"/>
    <property type="project" value="UniProtKB-SubCell"/>
</dbReference>